<dbReference type="SUPFAM" id="SSF55945">
    <property type="entry name" value="TATA-box binding protein-like"/>
    <property type="match status" value="1"/>
</dbReference>
<organism evidence="2">
    <name type="scientific">viral metagenome</name>
    <dbReference type="NCBI Taxonomy" id="1070528"/>
    <lineage>
        <taxon>unclassified sequences</taxon>
        <taxon>metagenomes</taxon>
        <taxon>organismal metagenomes</taxon>
    </lineage>
</organism>
<accession>A0A6C0HT51</accession>
<proteinExistence type="predicted"/>
<reference evidence="2" key="1">
    <citation type="journal article" date="2020" name="Nature">
        <title>Giant virus diversity and host interactions through global metagenomics.</title>
        <authorList>
            <person name="Schulz F."/>
            <person name="Roux S."/>
            <person name="Paez-Espino D."/>
            <person name="Jungbluth S."/>
            <person name="Walsh D.A."/>
            <person name="Denef V.J."/>
            <person name="McMahon K.D."/>
            <person name="Konstantinidis K.T."/>
            <person name="Eloe-Fadrosh E.A."/>
            <person name="Kyrpides N.C."/>
            <person name="Woyke T."/>
        </authorList>
    </citation>
    <scope>NUCLEOTIDE SEQUENCE</scope>
    <source>
        <strain evidence="2">GVMAG-M-3300023184-168</strain>
    </source>
</reference>
<dbReference type="Gene3D" id="3.30.310.10">
    <property type="entry name" value="TATA-Binding Protein"/>
    <property type="match status" value="1"/>
</dbReference>
<protein>
    <submittedName>
        <fullName evidence="2">Uncharacterized protein</fullName>
    </submittedName>
</protein>
<dbReference type="AlphaFoldDB" id="A0A6C0HT51"/>
<evidence type="ECO:0000256" key="1">
    <source>
        <dbReference type="SAM" id="MobiDB-lite"/>
    </source>
</evidence>
<name>A0A6C0HT51_9ZZZZ</name>
<dbReference type="EMBL" id="MN740010">
    <property type="protein sequence ID" value="QHT83570.1"/>
    <property type="molecule type" value="Genomic_DNA"/>
</dbReference>
<feature type="region of interest" description="Disordered" evidence="1">
    <location>
        <begin position="19"/>
        <end position="52"/>
    </location>
</feature>
<sequence length="426" mass="50208">MLNVDEEWLNYLTNVEETSNNPNMKSSLKSNENILENNNNNNNNNNKGKMIDHKNEDENKVFIKDLPDYDELYISTKTKVLFLNQEIDIHNIFWKIPIIEYWLPTNGVVKKQIKIVSKTPEEYEEYKIKLENIGYFKEHIIKQVDSTKGKRIKYKDERKITVGISKKDIMNCRGKVKNAFYNCFAIIVRFKYKDTFREIHVKVFNTGKLEIPGILNPEYLETIKRMVLEIVQPFVETKLDFLETDTEENVLINSNFNCGFYINRDKLYHILKSEKYKIESAYDPCSYPGVKCKYYFNNSLEFDKDLQNGQIMLEDRKMKMSELNDYSKYTEISFMIFRTGSCLIVGNCTERILRFVFDFIKKILEDEYNNIIVKNEIVASKIKKTKLRKKTITQGTYGSPETPPLKENNLILTQEEPTVPLSLLIT</sequence>
<feature type="compositionally biased region" description="Polar residues" evidence="1">
    <location>
        <begin position="19"/>
        <end position="30"/>
    </location>
</feature>
<feature type="compositionally biased region" description="Low complexity" evidence="1">
    <location>
        <begin position="31"/>
        <end position="46"/>
    </location>
</feature>
<evidence type="ECO:0000313" key="2">
    <source>
        <dbReference type="EMBL" id="QHT83570.1"/>
    </source>
</evidence>
<dbReference type="InterPro" id="IPR012295">
    <property type="entry name" value="TBP_dom_sf"/>
</dbReference>